<evidence type="ECO:0000313" key="8">
    <source>
        <dbReference type="Proteomes" id="UP000270205"/>
    </source>
</evidence>
<feature type="transmembrane region" description="Helical" evidence="6">
    <location>
        <begin position="368"/>
        <end position="387"/>
    </location>
</feature>
<feature type="transmembrane region" description="Helical" evidence="6">
    <location>
        <begin position="52"/>
        <end position="73"/>
    </location>
</feature>
<dbReference type="EMBL" id="UYIV01000001">
    <property type="protein sequence ID" value="VDH05088.1"/>
    <property type="molecule type" value="Genomic_DNA"/>
</dbReference>
<dbReference type="PANTHER" id="PTHR30250:SF11">
    <property type="entry name" value="O-ANTIGEN TRANSPORTER-RELATED"/>
    <property type="match status" value="1"/>
</dbReference>
<evidence type="ECO:0000256" key="5">
    <source>
        <dbReference type="ARBA" id="ARBA00023136"/>
    </source>
</evidence>
<feature type="transmembrane region" description="Helical" evidence="6">
    <location>
        <begin position="230"/>
        <end position="252"/>
    </location>
</feature>
<gene>
    <name evidence="7" type="primary">rfbX_2</name>
    <name evidence="7" type="ORF">NCTC12929_01759</name>
</gene>
<evidence type="ECO:0000256" key="2">
    <source>
        <dbReference type="ARBA" id="ARBA00022475"/>
    </source>
</evidence>
<sequence>MRTKINALIQAFKNHKKVIENYFFMTVLQVLNSFFYLLIYPYLFRTIGSESYGIFVFATSVSAYFSIIMKFGFDLPGVKAISENRQDIRNMTEIISSVFTAKTYLFLILSPIFLVLLFVVPVFRDYKIVFIASFVMIYSQVIFPQWFFQAIQAMRVVTFVQLGIKVLSLPLIFLFVKNAEDLDTYALIYSGSTLLGGLLAAFVMFKVYGIRLYWAATNKLKRWYQLGLPFFYTSLAASVKEYSIPIIVGSFFGMSEVAIYDLANKIISVPRILFVSINSAIFPKLIVNIKNNIVKKIIKAEIWLSIFTILLIAVFGQWLVKMVSGICILDAYYLSLLLSVTILSWLVVGAYIYFVFMPNNKNYLVTQNQLVALISFFLFSLIGLAVYNNILVFGAAMALSGLLEIVYCIWVTRKYKLL</sequence>
<dbReference type="RefSeq" id="WP_125151532.1">
    <property type="nucleotide sequence ID" value="NZ_UYIV01000001.1"/>
</dbReference>
<feature type="transmembrane region" description="Helical" evidence="6">
    <location>
        <begin position="21"/>
        <end position="40"/>
    </location>
</feature>
<dbReference type="GO" id="GO:0005886">
    <property type="term" value="C:plasma membrane"/>
    <property type="evidence" value="ECO:0007669"/>
    <property type="project" value="UniProtKB-SubCell"/>
</dbReference>
<proteinExistence type="predicted"/>
<dbReference type="InterPro" id="IPR050833">
    <property type="entry name" value="Poly_Biosynth_Transport"/>
</dbReference>
<evidence type="ECO:0000256" key="3">
    <source>
        <dbReference type="ARBA" id="ARBA00022692"/>
    </source>
</evidence>
<feature type="transmembrane region" description="Helical" evidence="6">
    <location>
        <begin position="94"/>
        <end position="120"/>
    </location>
</feature>
<keyword evidence="4 6" id="KW-1133">Transmembrane helix</keyword>
<feature type="transmembrane region" description="Helical" evidence="6">
    <location>
        <begin position="332"/>
        <end position="356"/>
    </location>
</feature>
<comment type="subcellular location">
    <subcellularLocation>
        <location evidence="1">Cell membrane</location>
        <topology evidence="1">Multi-pass membrane protein</topology>
    </subcellularLocation>
</comment>
<keyword evidence="2" id="KW-1003">Cell membrane</keyword>
<feature type="transmembrane region" description="Helical" evidence="6">
    <location>
        <begin position="302"/>
        <end position="320"/>
    </location>
</feature>
<dbReference type="PANTHER" id="PTHR30250">
    <property type="entry name" value="PST FAMILY PREDICTED COLANIC ACID TRANSPORTER"/>
    <property type="match status" value="1"/>
</dbReference>
<feature type="transmembrane region" description="Helical" evidence="6">
    <location>
        <begin position="272"/>
        <end position="290"/>
    </location>
</feature>
<keyword evidence="3 6" id="KW-0812">Transmembrane</keyword>
<evidence type="ECO:0000256" key="1">
    <source>
        <dbReference type="ARBA" id="ARBA00004651"/>
    </source>
</evidence>
<dbReference type="InterPro" id="IPR002797">
    <property type="entry name" value="Polysacc_synth"/>
</dbReference>
<reference evidence="7 8" key="1">
    <citation type="submission" date="2018-11" db="EMBL/GenBank/DDBJ databases">
        <authorList>
            <consortium name="Pathogen Informatics"/>
        </authorList>
    </citation>
    <scope>NUCLEOTIDE SEQUENCE [LARGE SCALE GENOMIC DNA]</scope>
    <source>
        <strain evidence="7 8">NCTC12929</strain>
    </source>
</reference>
<evidence type="ECO:0000256" key="4">
    <source>
        <dbReference type="ARBA" id="ARBA00022989"/>
    </source>
</evidence>
<evidence type="ECO:0000313" key="7">
    <source>
        <dbReference type="EMBL" id="VDH05088.1"/>
    </source>
</evidence>
<organism evidence="7 8">
    <name type="scientific">Bergeyella zoohelcum</name>
    <dbReference type="NCBI Taxonomy" id="1015"/>
    <lineage>
        <taxon>Bacteria</taxon>
        <taxon>Pseudomonadati</taxon>
        <taxon>Bacteroidota</taxon>
        <taxon>Flavobacteriia</taxon>
        <taxon>Flavobacteriales</taxon>
        <taxon>Weeksellaceae</taxon>
        <taxon>Bergeyella</taxon>
    </lineage>
</organism>
<comment type="caution">
    <text evidence="7">The sequence shown here is derived from an EMBL/GenBank/DDBJ whole genome shotgun (WGS) entry which is preliminary data.</text>
</comment>
<accession>A0A7Z8YQJ9</accession>
<evidence type="ECO:0000256" key="6">
    <source>
        <dbReference type="SAM" id="Phobius"/>
    </source>
</evidence>
<feature type="transmembrane region" description="Helical" evidence="6">
    <location>
        <begin position="393"/>
        <end position="412"/>
    </location>
</feature>
<name>A0A7Z8YQJ9_9FLAO</name>
<protein>
    <submittedName>
        <fullName evidence="7">O-antigen transporter</fullName>
    </submittedName>
</protein>
<keyword evidence="5 6" id="KW-0472">Membrane</keyword>
<feature type="transmembrane region" description="Helical" evidence="6">
    <location>
        <begin position="188"/>
        <end position="209"/>
    </location>
</feature>
<dbReference type="AlphaFoldDB" id="A0A7Z8YQJ9"/>
<dbReference type="Pfam" id="PF01943">
    <property type="entry name" value="Polysacc_synt"/>
    <property type="match status" value="1"/>
</dbReference>
<feature type="transmembrane region" description="Helical" evidence="6">
    <location>
        <begin position="126"/>
        <end position="144"/>
    </location>
</feature>
<feature type="transmembrane region" description="Helical" evidence="6">
    <location>
        <begin position="156"/>
        <end position="176"/>
    </location>
</feature>
<dbReference type="Proteomes" id="UP000270205">
    <property type="component" value="Unassembled WGS sequence"/>
</dbReference>